<organism evidence="3 4">
    <name type="scientific">Piliocolobus tephrosceles</name>
    <name type="common">Ugandan red Colobus</name>
    <dbReference type="NCBI Taxonomy" id="591936"/>
    <lineage>
        <taxon>Eukaryota</taxon>
        <taxon>Metazoa</taxon>
        <taxon>Chordata</taxon>
        <taxon>Craniata</taxon>
        <taxon>Vertebrata</taxon>
        <taxon>Euteleostomi</taxon>
        <taxon>Mammalia</taxon>
        <taxon>Eutheria</taxon>
        <taxon>Euarchontoglires</taxon>
        <taxon>Primates</taxon>
        <taxon>Haplorrhini</taxon>
        <taxon>Catarrhini</taxon>
        <taxon>Cercopithecidae</taxon>
        <taxon>Colobinae</taxon>
        <taxon>Piliocolobus</taxon>
    </lineage>
</organism>
<evidence type="ECO:0000313" key="3">
    <source>
        <dbReference type="Ensembl" id="ENSPTEP00000035102.1"/>
    </source>
</evidence>
<dbReference type="AlphaFoldDB" id="A0A8C9LXQ9"/>
<feature type="region of interest" description="Disordered" evidence="1">
    <location>
        <begin position="31"/>
        <end position="94"/>
    </location>
</feature>
<dbReference type="Ensembl" id="ENSPTET00000047818.1">
    <property type="protein sequence ID" value="ENSPTEP00000035102.1"/>
    <property type="gene ID" value="ENSPTEG00000033192.1"/>
</dbReference>
<evidence type="ECO:0000313" key="4">
    <source>
        <dbReference type="Proteomes" id="UP000694416"/>
    </source>
</evidence>
<evidence type="ECO:0000256" key="2">
    <source>
        <dbReference type="SAM" id="SignalP"/>
    </source>
</evidence>
<sequence length="94" mass="10375">SRKGAALTVVLSLTDFAPCLSCLRFLKSHSTKEPRGYENTEGPSGLGLRDFRRDDQTTGLRQVDHFRSGVRDQPGQCDGTPSLQKKIQKLARGD</sequence>
<dbReference type="Proteomes" id="UP000694416">
    <property type="component" value="Unplaced"/>
</dbReference>
<name>A0A8C9LXQ9_9PRIM</name>
<feature type="signal peptide" evidence="2">
    <location>
        <begin position="1"/>
        <end position="21"/>
    </location>
</feature>
<evidence type="ECO:0000256" key="1">
    <source>
        <dbReference type="SAM" id="MobiDB-lite"/>
    </source>
</evidence>
<reference evidence="3" key="1">
    <citation type="submission" date="2025-08" db="UniProtKB">
        <authorList>
            <consortium name="Ensembl"/>
        </authorList>
    </citation>
    <scope>IDENTIFICATION</scope>
</reference>
<keyword evidence="4" id="KW-1185">Reference proteome</keyword>
<keyword evidence="2" id="KW-0732">Signal</keyword>
<protein>
    <submittedName>
        <fullName evidence="3">Uncharacterized protein</fullName>
    </submittedName>
</protein>
<proteinExistence type="predicted"/>
<reference evidence="3" key="2">
    <citation type="submission" date="2025-09" db="UniProtKB">
        <authorList>
            <consortium name="Ensembl"/>
        </authorList>
    </citation>
    <scope>IDENTIFICATION</scope>
</reference>
<feature type="compositionally biased region" description="Basic and acidic residues" evidence="1">
    <location>
        <begin position="49"/>
        <end position="70"/>
    </location>
</feature>
<feature type="chain" id="PRO_5034027131" evidence="2">
    <location>
        <begin position="22"/>
        <end position="94"/>
    </location>
</feature>
<accession>A0A8C9LXQ9</accession>